<dbReference type="Proteomes" id="UP001213623">
    <property type="component" value="Chromosome 5"/>
</dbReference>
<accession>A0AAF0ESZ7</accession>
<feature type="compositionally biased region" description="Basic and acidic residues" evidence="1">
    <location>
        <begin position="147"/>
        <end position="167"/>
    </location>
</feature>
<gene>
    <name evidence="2" type="ORF">MNAN1_002787</name>
</gene>
<evidence type="ECO:0000256" key="1">
    <source>
        <dbReference type="SAM" id="MobiDB-lite"/>
    </source>
</evidence>
<dbReference type="AlphaFoldDB" id="A0AAF0ESZ7"/>
<keyword evidence="3" id="KW-1185">Reference proteome</keyword>
<evidence type="ECO:0000313" key="2">
    <source>
        <dbReference type="EMBL" id="WFD27782.1"/>
    </source>
</evidence>
<feature type="compositionally biased region" description="Acidic residues" evidence="1">
    <location>
        <begin position="130"/>
        <end position="146"/>
    </location>
</feature>
<reference evidence="2" key="1">
    <citation type="submission" date="2023-03" db="EMBL/GenBank/DDBJ databases">
        <title>Mating type loci evolution in Malassezia.</title>
        <authorList>
            <person name="Coelho M.A."/>
        </authorList>
    </citation>
    <scope>NUCLEOTIDE SEQUENCE</scope>
    <source>
        <strain evidence="2">CBS 9557</strain>
    </source>
</reference>
<evidence type="ECO:0000313" key="3">
    <source>
        <dbReference type="Proteomes" id="UP001213623"/>
    </source>
</evidence>
<proteinExistence type="predicted"/>
<name>A0AAF0ESZ7_9BASI</name>
<dbReference type="EMBL" id="CP119896">
    <property type="protein sequence ID" value="WFD27782.1"/>
    <property type="molecule type" value="Genomic_DNA"/>
</dbReference>
<feature type="region of interest" description="Disordered" evidence="1">
    <location>
        <begin position="128"/>
        <end position="167"/>
    </location>
</feature>
<sequence length="536" mass="62561">MARVISFEDQDSDFYEEFFASESSEPETSEDLSEVTVVIIDDELSETHIVSTGTLIMQEAVEEVDESFMHVTETGPQRSMSSVVEDENEESEAGEYEEDKSDDEQEEDEVEEALLVAEVREELWGCEEHEEHEEYEEHEEHEEYEEHEEHQEQHVQQIQEEREEHQGHEVQQVHLVSRDAFGDSRYHAVDDILAEENVPVTPSAWSEEFFVESPTKAAYPVYFERITRNTFLGDNAWKLSFSPFRLKLFGIFEVLIWTNNVAAAIKEISGTFPSSPKKSAIYLELWDKEWEGEIPDSEHYQPETFEKSFWEDLFWWFIQRGYNNRRLQETLFELIRVIKETNLGSIQADDGARVQIFEISPSFPHAIEKSMRAYDAYSKDDSGISGERACLTASGLYARLAHYHMSTRATVWGYALLAEFAEDMNEMWKQGQRFVMIRAASLLTMLQYAGEELHKYVSDMKDKPLDAHINETPGHDFVISRMSTWLRWSANIEGYSLNGIFDTEFRFHCLNIHHLMKQIHIQALWTVTRGWDYSFS</sequence>
<feature type="region of interest" description="Disordered" evidence="1">
    <location>
        <begin position="73"/>
        <end position="111"/>
    </location>
</feature>
<organism evidence="2 3">
    <name type="scientific">Malassezia nana</name>
    <dbReference type="NCBI Taxonomy" id="180528"/>
    <lineage>
        <taxon>Eukaryota</taxon>
        <taxon>Fungi</taxon>
        <taxon>Dikarya</taxon>
        <taxon>Basidiomycota</taxon>
        <taxon>Ustilaginomycotina</taxon>
        <taxon>Malasseziomycetes</taxon>
        <taxon>Malasseziales</taxon>
        <taxon>Malasseziaceae</taxon>
        <taxon>Malassezia</taxon>
    </lineage>
</organism>
<protein>
    <submittedName>
        <fullName evidence="2">Uncharacterized protein</fullName>
    </submittedName>
</protein>
<feature type="compositionally biased region" description="Acidic residues" evidence="1">
    <location>
        <begin position="84"/>
        <end position="111"/>
    </location>
</feature>